<evidence type="ECO:0000313" key="3">
    <source>
        <dbReference type="Proteomes" id="UP001213681"/>
    </source>
</evidence>
<keyword evidence="3" id="KW-1185">Reference proteome</keyword>
<evidence type="ECO:0000313" key="2">
    <source>
        <dbReference type="EMBL" id="KAJ5464456.1"/>
    </source>
</evidence>
<dbReference type="RefSeq" id="XP_056771303.1">
    <property type="nucleotide sequence ID" value="XM_056903536.1"/>
</dbReference>
<sequence>MSQCAEHEKCHQFESVPLPERIIEVSPDPLVPPRIVASEGQKGAYIILSYHHPSADSASSSTEAQPKDILPANLDIALYPKAIADAIDITRRLGYQYLWIRQLCLRTSEFSENPAHFLGIYGRASLMLTASITPEPNVGLFHERNILQSPALGITKDRYLRPRVLRWMTNIEKSPLSIQGWNVIERILAPRIVHFTDRQLVWECASGCQFEAVKIIKEQGSGPRINGYDKKLFQQFVESALLSPSTDINETPYAGEESPVARLKAWTDSVNALSWGSFENPSDKLLVVGKSALAISDGSMGDYLAGIWSKHVASGLAWGRMFSPLTSATEYVAPTWSWASVDGPVGIDDVRENLASDSAWAQKYRPELVSHHIFYADTSNPYGNVLPGSHIVLDAACIGFKRLTSVLKDDEESFRVTPNLDQSLMFECICCRPRPAEVQEADSEKFNREIDHHVCAVLKIDDWTTKTDNVGPCVCLILKASDGDDSYTRVGFLTVAPNSWNKPVNPSGTFDGLGWERRQLRLV</sequence>
<reference evidence="2" key="1">
    <citation type="submission" date="2022-12" db="EMBL/GenBank/DDBJ databases">
        <authorList>
            <person name="Petersen C."/>
        </authorList>
    </citation>
    <scope>NUCLEOTIDE SEQUENCE</scope>
    <source>
        <strain evidence="2">IBT 16125</strain>
    </source>
</reference>
<reference evidence="2" key="2">
    <citation type="journal article" date="2023" name="IMA Fungus">
        <title>Comparative genomic study of the Penicillium genus elucidates a diverse pangenome and 15 lateral gene transfer events.</title>
        <authorList>
            <person name="Petersen C."/>
            <person name="Sorensen T."/>
            <person name="Nielsen M.R."/>
            <person name="Sondergaard T.E."/>
            <person name="Sorensen J.L."/>
            <person name="Fitzpatrick D.A."/>
            <person name="Frisvad J.C."/>
            <person name="Nielsen K.L."/>
        </authorList>
    </citation>
    <scope>NUCLEOTIDE SEQUENCE</scope>
    <source>
        <strain evidence="2">IBT 16125</strain>
    </source>
</reference>
<dbReference type="PANTHER" id="PTHR33112:SF16">
    <property type="entry name" value="HETEROKARYON INCOMPATIBILITY DOMAIN-CONTAINING PROTEIN"/>
    <property type="match status" value="1"/>
</dbReference>
<dbReference type="InterPro" id="IPR010730">
    <property type="entry name" value="HET"/>
</dbReference>
<evidence type="ECO:0000259" key="1">
    <source>
        <dbReference type="Pfam" id="PF06985"/>
    </source>
</evidence>
<feature type="domain" description="Heterokaryon incompatibility" evidence="1">
    <location>
        <begin position="45"/>
        <end position="183"/>
    </location>
</feature>
<gene>
    <name evidence="2" type="ORF">N7458_000142</name>
</gene>
<dbReference type="AlphaFoldDB" id="A0AAD6G8H2"/>
<dbReference type="Pfam" id="PF06985">
    <property type="entry name" value="HET"/>
    <property type="match status" value="1"/>
</dbReference>
<name>A0AAD6G8H2_9EURO</name>
<protein>
    <submittedName>
        <fullName evidence="2">HET domain protein</fullName>
    </submittedName>
</protein>
<comment type="caution">
    <text evidence="2">The sequence shown here is derived from an EMBL/GenBank/DDBJ whole genome shotgun (WGS) entry which is preliminary data.</text>
</comment>
<organism evidence="2 3">
    <name type="scientific">Penicillium daleae</name>
    <dbReference type="NCBI Taxonomy" id="63821"/>
    <lineage>
        <taxon>Eukaryota</taxon>
        <taxon>Fungi</taxon>
        <taxon>Dikarya</taxon>
        <taxon>Ascomycota</taxon>
        <taxon>Pezizomycotina</taxon>
        <taxon>Eurotiomycetes</taxon>
        <taxon>Eurotiomycetidae</taxon>
        <taxon>Eurotiales</taxon>
        <taxon>Aspergillaceae</taxon>
        <taxon>Penicillium</taxon>
    </lineage>
</organism>
<proteinExistence type="predicted"/>
<accession>A0AAD6G8H2</accession>
<dbReference type="GeneID" id="81593779"/>
<dbReference type="EMBL" id="JAPVEA010000001">
    <property type="protein sequence ID" value="KAJ5464456.1"/>
    <property type="molecule type" value="Genomic_DNA"/>
</dbReference>
<dbReference type="Proteomes" id="UP001213681">
    <property type="component" value="Unassembled WGS sequence"/>
</dbReference>
<dbReference type="PANTHER" id="PTHR33112">
    <property type="entry name" value="DOMAIN PROTEIN, PUTATIVE-RELATED"/>
    <property type="match status" value="1"/>
</dbReference>